<feature type="domain" description="Mtf2-like C-terminal" evidence="2">
    <location>
        <begin position="308"/>
        <end position="479"/>
    </location>
</feature>
<protein>
    <recommendedName>
        <fullName evidence="2">Mtf2-like C-terminal domain-containing protein</fullName>
    </recommendedName>
</protein>
<dbReference type="GeneID" id="38111719"/>
<accession>A0A3D8T643</accession>
<evidence type="ECO:0000313" key="4">
    <source>
        <dbReference type="Proteomes" id="UP000256690"/>
    </source>
</evidence>
<dbReference type="PANTHER" id="PTHR39468">
    <property type="entry name" value="CHROMOSOME 7, WHOLE GENOME SHOTGUN SEQUENCE"/>
    <property type="match status" value="1"/>
</dbReference>
<sequence>MSLQRRAASNWLAQAHAICNSPAPFLYQTNTLTSIRPRSSNFRSQLSSSYSTSDPSNSSSIDSHIQTEGDSFTEPPSNDTGEGGPPIAFNPTPAPRRSFLRTKAETIARPVVREGRWQKRERSDKLGRKPRLTTHETRTLAGLISRLDPEKRPIPQGLAQKSRKSDELGSVKPGEVDAEISEIFATVLKDVRNLQGPPEDGKVWSPWLREKEREQERQKEKLENKVSQTLDEIIALPGQPGAKEETKADEQSKAAVQAHKSELGELILTDEGLVELLRTEQITLARAIEIVTAREAAKIDSALHGAVEGTTDKDFWKVCQDKVFSLVQYLRSDEGVASTSSSVTDFSVPAGVPIEPIVAAIYPKVLRLAFVLLNLHFPDSHFMSQFRTAITSLGRESATLGFTTGLFNDMIYLHWRVTHDFPEIIALCREMEVTGAHPNKSTIGVLEGIVRERNADIAKRQAGEMSEQPWWDLPDNRRAMRMMVGEDGALARLRRQLNEGRSRMQIFKPYL</sequence>
<evidence type="ECO:0000313" key="3">
    <source>
        <dbReference type="EMBL" id="RDW94027.1"/>
    </source>
</evidence>
<dbReference type="RefSeq" id="XP_026609210.1">
    <property type="nucleotide sequence ID" value="XM_026743365.1"/>
</dbReference>
<reference evidence="3 4" key="1">
    <citation type="journal article" date="2018" name="IMA Fungus">
        <title>IMA Genome-F 9: Draft genome sequence of Annulohypoxylon stygium, Aspergillus mulundensis, Berkeleyomyces basicola (syn. Thielaviopsis basicola), Ceratocystis smalleyi, two Cercospora beticola strains, Coleophoma cylindrospora, Fusarium fracticaudum, Phialophora cf. hyalina, and Morchella septimelata.</title>
        <authorList>
            <person name="Wingfield B.D."/>
            <person name="Bills G.F."/>
            <person name="Dong Y."/>
            <person name="Huang W."/>
            <person name="Nel W.J."/>
            <person name="Swalarsk-Parry B.S."/>
            <person name="Vaghefi N."/>
            <person name="Wilken P.M."/>
            <person name="An Z."/>
            <person name="de Beer Z.W."/>
            <person name="De Vos L."/>
            <person name="Chen L."/>
            <person name="Duong T.A."/>
            <person name="Gao Y."/>
            <person name="Hammerbacher A."/>
            <person name="Kikkert J.R."/>
            <person name="Li Y."/>
            <person name="Li H."/>
            <person name="Li K."/>
            <person name="Li Q."/>
            <person name="Liu X."/>
            <person name="Ma X."/>
            <person name="Naidoo K."/>
            <person name="Pethybridge S.J."/>
            <person name="Sun J."/>
            <person name="Steenkamp E.T."/>
            <person name="van der Nest M.A."/>
            <person name="van Wyk S."/>
            <person name="Wingfield M.J."/>
            <person name="Xiong C."/>
            <person name="Yue Q."/>
            <person name="Zhang X."/>
        </authorList>
    </citation>
    <scope>NUCLEOTIDE SEQUENCE [LARGE SCALE GENOMIC DNA]</scope>
    <source>
        <strain evidence="3 4">DSM 5745</strain>
    </source>
</reference>
<dbReference type="EMBL" id="PVWQ01000001">
    <property type="protein sequence ID" value="RDW94027.1"/>
    <property type="molecule type" value="Genomic_DNA"/>
</dbReference>
<dbReference type="Pfam" id="PF19189">
    <property type="entry name" value="Mtf2"/>
    <property type="match status" value="1"/>
</dbReference>
<proteinExistence type="predicted"/>
<dbReference type="AlphaFoldDB" id="A0A3D8T643"/>
<gene>
    <name evidence="3" type="ORF">DSM5745_01349</name>
</gene>
<dbReference type="InterPro" id="IPR043837">
    <property type="entry name" value="Mtf2-like_C"/>
</dbReference>
<dbReference type="InterPro" id="IPR040009">
    <property type="entry name" value="Mtf2/C5D6.12-like"/>
</dbReference>
<dbReference type="GO" id="GO:0005739">
    <property type="term" value="C:mitochondrion"/>
    <property type="evidence" value="ECO:0007669"/>
    <property type="project" value="InterPro"/>
</dbReference>
<feature type="region of interest" description="Disordered" evidence="1">
    <location>
        <begin position="39"/>
        <end position="105"/>
    </location>
</feature>
<evidence type="ECO:0000259" key="2">
    <source>
        <dbReference type="Pfam" id="PF19189"/>
    </source>
</evidence>
<comment type="caution">
    <text evidence="3">The sequence shown here is derived from an EMBL/GenBank/DDBJ whole genome shotgun (WGS) entry which is preliminary data.</text>
</comment>
<keyword evidence="4" id="KW-1185">Reference proteome</keyword>
<evidence type="ECO:0000256" key="1">
    <source>
        <dbReference type="SAM" id="MobiDB-lite"/>
    </source>
</evidence>
<feature type="compositionally biased region" description="Low complexity" evidence="1">
    <location>
        <begin position="39"/>
        <end position="63"/>
    </location>
</feature>
<dbReference type="STRING" id="1810919.A0A3D8T643"/>
<feature type="compositionally biased region" description="Polar residues" evidence="1">
    <location>
        <begin position="64"/>
        <end position="80"/>
    </location>
</feature>
<dbReference type="PANTHER" id="PTHR39468:SF1">
    <property type="entry name" value="MTF2-LIKE C-TERMINAL DOMAIN-CONTAINING PROTEIN"/>
    <property type="match status" value="1"/>
</dbReference>
<organism evidence="3 4">
    <name type="scientific">Aspergillus mulundensis</name>
    <dbReference type="NCBI Taxonomy" id="1810919"/>
    <lineage>
        <taxon>Eukaryota</taxon>
        <taxon>Fungi</taxon>
        <taxon>Dikarya</taxon>
        <taxon>Ascomycota</taxon>
        <taxon>Pezizomycotina</taxon>
        <taxon>Eurotiomycetes</taxon>
        <taxon>Eurotiomycetidae</taxon>
        <taxon>Eurotiales</taxon>
        <taxon>Aspergillaceae</taxon>
        <taxon>Aspergillus</taxon>
        <taxon>Aspergillus subgen. Nidulantes</taxon>
    </lineage>
</organism>
<name>A0A3D8T643_9EURO</name>
<dbReference type="OrthoDB" id="2444174at2759"/>
<feature type="region of interest" description="Disordered" evidence="1">
    <location>
        <begin position="146"/>
        <end position="173"/>
    </location>
</feature>
<dbReference type="Proteomes" id="UP000256690">
    <property type="component" value="Unassembled WGS sequence"/>
</dbReference>